<dbReference type="Proteomes" id="UP001354073">
    <property type="component" value="Unassembled WGS sequence"/>
</dbReference>
<evidence type="ECO:0000313" key="1">
    <source>
        <dbReference type="EMBL" id="MGI1900808.1"/>
    </source>
</evidence>
<dbReference type="EMBL" id="JAVHXJ020000241">
    <property type="protein sequence ID" value="MGI1900808.1"/>
    <property type="molecule type" value="Genomic_DNA"/>
</dbReference>
<feature type="non-terminal residue" evidence="1">
    <location>
        <position position="1010"/>
    </location>
</feature>
<gene>
    <name evidence="1" type="ORF">REH74_025100</name>
</gene>
<sequence>MDRTSLVSFGGQLVVVGLDGKLRTLIENEQPLQGEVIVARNDAEPISLNVQLVKENGVQDVSDDVAQILGALEAGQDPTQLGDEFASAAGQSDGSSLQTSGTVDRIGAELLADTGFETIGLESLGFSQTQILSLNELYLNTLRGNETSPAVEPAAPVAGDDIVQTDEDSAIIIDVLANDEDADSENLFIESATVPEEQGTVEIEDGKLIFTPAEDFNGDADITYVVSDGELEDEASVTVTVNPLNDAPVANDDNVVTDEDTPVTIDILPNDIDVDGDTLTIVNASVPAEQGTVEIVDGKLVFTPADNFNGEATISYTVSDGELEDSAQVSVTVNPINDAPVANDDNAVTDEDMPVTIDVLTNDTDVDGDTQTIVNASVPADQGTVEIVDGKLVFTPADNFNGEATISYTVSDGALEDSAEVSVTVNPVNDAPVANDDSAVTDEDTPVTIDVLPNDTDIDGDTLTIVNASVPADQGTVEIVDGKLVFTPAENFNGEATISYTVSDGALEDDAQVSVTVNPLNDAPVANDDNAVTDEDTPVTINVLPNDTDIDGDTLTIVNASVPADQGTVEIVDGKLVFTPAENFNGEANINYTVSDGELEDSAEVTVTVNPINDAPVANDDNVVTDEDTPVTIDVLPNDTDVDGDTLTIVNASVPVDQGTVEIVDGKLVFTPADNFNGEATISYTVSDGELEDSAEVSVTVNPVNDAPVANDDSAVTDEDTPVTINVLPNDTDVDGDTLTIVNASVPAEQGAVEIVDGKLVFTPADNFNGEATISYTVSDGALEDSAEVSVTVNPINDAPVANDDNVVTDEDTPITIDVLPNDTDVDGDTLTIVNASVPADQGTVEIVDGKLVFTPAENFNGEATISYTVSDGELEDDAQVSVTVNPLNDAPVANDDNAVTDEDTPFTINVLPNDTDIDGDTLSIVNASVPADQGTVEIVDGKLVFTPAENFNGEATISYTVSDGALEDSAEVTVTVNPINDAPVANDDNVVTDEDTPVTIDVLPNDTDV</sequence>
<reference evidence="1" key="1">
    <citation type="submission" date="2024-11" db="EMBL/GenBank/DDBJ databases">
        <title>Identification of new Vibrio campbellii strains harboring the pVA1 plasmid isolated from Penaeus vannamei postlarvae affected by outbreaks of acute hepatopancreatic necrosis disease (AHPND) in Mexico.</title>
        <authorList>
            <person name="Gomez-Gil B."/>
            <person name="Enciso-Ibarra J."/>
        </authorList>
    </citation>
    <scope>NUCLEOTIDE SEQUENCE</scope>
    <source>
        <strain evidence="1">M270204</strain>
    </source>
</reference>
<protein>
    <submittedName>
        <fullName evidence="1">Cadherin-like domain-containing protein</fullName>
    </submittedName>
</protein>
<evidence type="ECO:0000313" key="2">
    <source>
        <dbReference type="Proteomes" id="UP001354073"/>
    </source>
</evidence>
<accession>A0ACC7RIH7</accession>
<proteinExistence type="predicted"/>
<comment type="caution">
    <text evidence="1">The sequence shown here is derived from an EMBL/GenBank/DDBJ whole genome shotgun (WGS) entry which is preliminary data.</text>
</comment>
<name>A0ACC7RIH7_9VIBR</name>
<organism evidence="1 2">
    <name type="scientific">Vibrio campbellii</name>
    <dbReference type="NCBI Taxonomy" id="680"/>
    <lineage>
        <taxon>Bacteria</taxon>
        <taxon>Pseudomonadati</taxon>
        <taxon>Pseudomonadota</taxon>
        <taxon>Gammaproteobacteria</taxon>
        <taxon>Vibrionales</taxon>
        <taxon>Vibrionaceae</taxon>
        <taxon>Vibrio</taxon>
    </lineage>
</organism>